<gene>
    <name evidence="1" type="ORF">KTA_37940</name>
</gene>
<name>A0A455T8C3_9CHLR</name>
<proteinExistence type="predicted"/>
<dbReference type="EMBL" id="AP019377">
    <property type="protein sequence ID" value="BBH95595.1"/>
    <property type="molecule type" value="Genomic_DNA"/>
</dbReference>
<accession>A0A455T8C3</accession>
<protein>
    <submittedName>
        <fullName evidence="1">Uncharacterized protein</fullName>
    </submittedName>
</protein>
<sequence length="321" mass="35485">MDIYRALGLDVPILHLCVRLLVRNAETELLPRLVALRERCATVAARLQQWTEEQCTRYAEEAAQRLQRQGFLAPALEPLQASAALQRDLRHFAARLGTVSLFTLEGPALVSCTAPELGPGPLASDLARAVQAGRASWEHWRRGLPEHQLYELWFLLRGSFAFDVLNQFIAEWPAALRADQAPGAENEPPAMADLPAVAVGALTYHLVYQLGDDLLSGVAPELGTQTLSLFFSAGDLSYSTLRYEVMALLELLAEQPFLRHASFWQRDPWPGMPQAAFLLRLRLPAGEVPLRQIGEAIMAASPVGREHLLAQGLLLSGQRLF</sequence>
<organism evidence="1">
    <name type="scientific">Thermogemmatispora argillosa</name>
    <dbReference type="NCBI Taxonomy" id="2045280"/>
    <lineage>
        <taxon>Bacteria</taxon>
        <taxon>Bacillati</taxon>
        <taxon>Chloroflexota</taxon>
        <taxon>Ktedonobacteria</taxon>
        <taxon>Thermogemmatisporales</taxon>
        <taxon>Thermogemmatisporaceae</taxon>
        <taxon>Thermogemmatispora</taxon>
    </lineage>
</organism>
<dbReference type="AlphaFoldDB" id="A0A455T8C3"/>
<reference evidence="1" key="1">
    <citation type="submission" date="2018-12" db="EMBL/GenBank/DDBJ databases">
        <title>Novel natural products biosynthetic potential of the class Ktedonobacteria.</title>
        <authorList>
            <person name="Zheng Y."/>
            <person name="Saitou A."/>
            <person name="Wang C.M."/>
            <person name="Toyoda A."/>
            <person name="Minakuchi Y."/>
            <person name="Sekiguchi Y."/>
            <person name="Ueda K."/>
            <person name="Takano H."/>
            <person name="Sakai Y."/>
            <person name="Yokota A."/>
            <person name="Yabe S."/>
        </authorList>
    </citation>
    <scope>NUCLEOTIDE SEQUENCE</scope>
    <source>
        <strain evidence="1">A3-2</strain>
    </source>
</reference>
<evidence type="ECO:0000313" key="1">
    <source>
        <dbReference type="EMBL" id="BBH95595.1"/>
    </source>
</evidence>